<sequence length="326" mass="36158">MHAETARWLLLIHQLPAKPAYLRVKVWRRLQALGAVTVKNSVYVLPAGEQTQEDFEWLLKEITEGGGEGMICDARLIDGLSDQDVRGLFNAARAENYDALAKELRALADALSADGAGGSQAETRTRLTRLQAEVSRVAAIDFFGADGRETVEGLLAGTESRLREAETMTDDRREDAAGGAPSGTLKGRVWVTRQGVYVDRIASAWLIRRFIDPEARFKFVPAKGYAPEPEELRFDMYDGEYTHEGDHCTFEVLLARAGLDDPALVDIGEIVHDIDLKDGKFGREEASGIARLVEGISVAHRDDRQRLERGGAVLDDLYEVFRMKRA</sequence>
<name>A0AA42CKH5_9PROT</name>
<dbReference type="InterPro" id="IPR046858">
    <property type="entry name" value="ChrB_N"/>
</dbReference>
<feature type="compositionally biased region" description="Basic and acidic residues" evidence="1">
    <location>
        <begin position="162"/>
        <end position="176"/>
    </location>
</feature>
<protein>
    <submittedName>
        <fullName evidence="4">Chromate resistance protein</fullName>
    </submittedName>
</protein>
<feature type="domain" description="ChrB C-terminal" evidence="2">
    <location>
        <begin position="190"/>
        <end position="320"/>
    </location>
</feature>
<accession>A0AA42CKH5</accession>
<evidence type="ECO:0000259" key="3">
    <source>
        <dbReference type="Pfam" id="PF20229"/>
    </source>
</evidence>
<comment type="caution">
    <text evidence="4">The sequence shown here is derived from an EMBL/GenBank/DDBJ whole genome shotgun (WGS) entry which is preliminary data.</text>
</comment>
<evidence type="ECO:0000313" key="5">
    <source>
        <dbReference type="Proteomes" id="UP001165679"/>
    </source>
</evidence>
<dbReference type="RefSeq" id="WP_264716819.1">
    <property type="nucleotide sequence ID" value="NZ_JAPDNT010000057.1"/>
</dbReference>
<organism evidence="4 5">
    <name type="scientific">Limobrevibacterium gyesilva</name>
    <dbReference type="NCBI Taxonomy" id="2991712"/>
    <lineage>
        <taxon>Bacteria</taxon>
        <taxon>Pseudomonadati</taxon>
        <taxon>Pseudomonadota</taxon>
        <taxon>Alphaproteobacteria</taxon>
        <taxon>Acetobacterales</taxon>
        <taxon>Acetobacteraceae</taxon>
        <taxon>Limobrevibacterium</taxon>
    </lineage>
</organism>
<dbReference type="EMBL" id="JAPDNT010000057">
    <property type="protein sequence ID" value="MCW3477845.1"/>
    <property type="molecule type" value="Genomic_DNA"/>
</dbReference>
<evidence type="ECO:0000259" key="2">
    <source>
        <dbReference type="Pfam" id="PF09828"/>
    </source>
</evidence>
<evidence type="ECO:0000256" key="1">
    <source>
        <dbReference type="SAM" id="MobiDB-lite"/>
    </source>
</evidence>
<reference evidence="4" key="1">
    <citation type="submission" date="2022-09" db="EMBL/GenBank/DDBJ databases">
        <title>Rhodovastum sp. nov. RN2-1 isolated from soil in Seongnam, South Korea.</title>
        <authorList>
            <person name="Le N.T."/>
        </authorList>
    </citation>
    <scope>NUCLEOTIDE SEQUENCE</scope>
    <source>
        <strain evidence="4">RN2-1</strain>
    </source>
</reference>
<dbReference type="Pfam" id="PF09828">
    <property type="entry name" value="ChrB_C"/>
    <property type="match status" value="1"/>
</dbReference>
<gene>
    <name evidence="4" type="ORF">OL599_25175</name>
</gene>
<dbReference type="Pfam" id="PF20229">
    <property type="entry name" value="ChrB_N"/>
    <property type="match status" value="1"/>
</dbReference>
<proteinExistence type="predicted"/>
<evidence type="ECO:0000313" key="4">
    <source>
        <dbReference type="EMBL" id="MCW3477845.1"/>
    </source>
</evidence>
<dbReference type="AlphaFoldDB" id="A0AA42CKH5"/>
<keyword evidence="5" id="KW-1185">Reference proteome</keyword>
<dbReference type="InterPro" id="IPR018634">
    <property type="entry name" value="ChrB_C"/>
</dbReference>
<reference evidence="4" key="2">
    <citation type="submission" date="2022-10" db="EMBL/GenBank/DDBJ databases">
        <authorList>
            <person name="Trinh H.N."/>
        </authorList>
    </citation>
    <scope>NUCLEOTIDE SEQUENCE</scope>
    <source>
        <strain evidence="4">RN2-1</strain>
    </source>
</reference>
<feature type="region of interest" description="Disordered" evidence="1">
    <location>
        <begin position="162"/>
        <end position="181"/>
    </location>
</feature>
<feature type="domain" description="ChrB N-terminal" evidence="3">
    <location>
        <begin position="23"/>
        <end position="104"/>
    </location>
</feature>
<dbReference type="Proteomes" id="UP001165679">
    <property type="component" value="Unassembled WGS sequence"/>
</dbReference>